<organism evidence="1">
    <name type="scientific">marine metagenome</name>
    <dbReference type="NCBI Taxonomy" id="408172"/>
    <lineage>
        <taxon>unclassified sequences</taxon>
        <taxon>metagenomes</taxon>
        <taxon>ecological metagenomes</taxon>
    </lineage>
</organism>
<sequence length="67" mass="7745">MKNGDNERIKRQVFLKNIPIGVVEPDSFEVRGNYEFLFRVEPGDIVHGSTAKLIFESRNNDLMKGDY</sequence>
<accession>A0A383DQ06</accession>
<protein>
    <submittedName>
        <fullName evidence="1">Uncharacterized protein</fullName>
    </submittedName>
</protein>
<gene>
    <name evidence="1" type="ORF">METZ01_LOCUS499197</name>
</gene>
<feature type="non-terminal residue" evidence="1">
    <location>
        <position position="67"/>
    </location>
</feature>
<reference evidence="1" key="1">
    <citation type="submission" date="2018-05" db="EMBL/GenBank/DDBJ databases">
        <authorList>
            <person name="Lanie J.A."/>
            <person name="Ng W.-L."/>
            <person name="Kazmierczak K.M."/>
            <person name="Andrzejewski T.M."/>
            <person name="Davidsen T.M."/>
            <person name="Wayne K.J."/>
            <person name="Tettelin H."/>
            <person name="Glass J.I."/>
            <person name="Rusch D."/>
            <person name="Podicherti R."/>
            <person name="Tsui H.-C.T."/>
            <person name="Winkler M.E."/>
        </authorList>
    </citation>
    <scope>NUCLEOTIDE SEQUENCE</scope>
</reference>
<evidence type="ECO:0000313" key="1">
    <source>
        <dbReference type="EMBL" id="SVE46343.1"/>
    </source>
</evidence>
<dbReference type="EMBL" id="UINC01219053">
    <property type="protein sequence ID" value="SVE46343.1"/>
    <property type="molecule type" value="Genomic_DNA"/>
</dbReference>
<dbReference type="AlphaFoldDB" id="A0A383DQ06"/>
<proteinExistence type="predicted"/>
<name>A0A383DQ06_9ZZZZ</name>